<dbReference type="SMART" id="SM00220">
    <property type="entry name" value="S_TKc"/>
    <property type="match status" value="1"/>
</dbReference>
<dbReference type="GO" id="GO:0004674">
    <property type="term" value="F:protein serine/threonine kinase activity"/>
    <property type="evidence" value="ECO:0007669"/>
    <property type="project" value="TreeGrafter"/>
</dbReference>
<dbReference type="InterPro" id="IPR008271">
    <property type="entry name" value="Ser/Thr_kinase_AS"/>
</dbReference>
<evidence type="ECO:0000259" key="5">
    <source>
        <dbReference type="PROSITE" id="PS50011"/>
    </source>
</evidence>
<name>A0A6J8D5Z8_MYTCO</name>
<feature type="binding site" evidence="3">
    <location>
        <position position="372"/>
    </location>
    <ligand>
        <name>ATP</name>
        <dbReference type="ChEBI" id="CHEBI:30616"/>
    </ligand>
</feature>
<evidence type="ECO:0000313" key="6">
    <source>
        <dbReference type="EMBL" id="CAC5403485.1"/>
    </source>
</evidence>
<accession>A0A6J8D5Z8</accession>
<feature type="compositionally biased region" description="Low complexity" evidence="4">
    <location>
        <begin position="64"/>
        <end position="84"/>
    </location>
</feature>
<dbReference type="InterPro" id="IPR051681">
    <property type="entry name" value="Ser/Thr_Kinases-Pseudokinases"/>
</dbReference>
<dbReference type="Proteomes" id="UP000507470">
    <property type="component" value="Unassembled WGS sequence"/>
</dbReference>
<evidence type="ECO:0000256" key="1">
    <source>
        <dbReference type="ARBA" id="ARBA00022741"/>
    </source>
</evidence>
<keyword evidence="7" id="KW-1185">Reference proteome</keyword>
<evidence type="ECO:0000256" key="3">
    <source>
        <dbReference type="PROSITE-ProRule" id="PRU10141"/>
    </source>
</evidence>
<feature type="region of interest" description="Disordered" evidence="4">
    <location>
        <begin position="1"/>
        <end position="90"/>
    </location>
</feature>
<dbReference type="InterPro" id="IPR017441">
    <property type="entry name" value="Protein_kinase_ATP_BS"/>
</dbReference>
<dbReference type="PROSITE" id="PS50011">
    <property type="entry name" value="PROTEIN_KINASE_DOM"/>
    <property type="match status" value="1"/>
</dbReference>
<dbReference type="PANTHER" id="PTHR44329:SF298">
    <property type="entry name" value="MIXED LINEAGE KINASE DOMAIN-LIKE PROTEIN"/>
    <property type="match status" value="1"/>
</dbReference>
<sequence length="621" mass="67993">MPRGGKSGGSGRSGGGGGGLSGEGSTSSSSGATRTYVDNSYNRSAGRVGMDVGTAVISKGASYSSSSSSSSGSSSSSSSGSSSSCPKTYVDNAYNRGYGRVGMEHGTAVVSKDSRSSSSSSDVKTYVDNAYNRSQDRVGKSHGTAVVAKHATSTSSVDDQQSKCYKDNALNRKLERVGLPKGTAVAPKFATSTSSVDSPEVKCYKDNAFNRKHDRVGLVVGSRVISKKAPGSVTEKRYEDNALNRKHNRVGELLGSRPIRKSKQTLCLADLLKKVMDDPDEDHSFGSELDDEDECNICDRLYCIIGRENEVSNWQKEMQTTSQPCTSEELLTKYKGTMIVYEELLLGEQIGTGGFGQVYFAKWNGSIVAVKKLRIEQVSARRLKEFTDEIILSCNLSHPNVIRIIGACVVMPNLCIVMEYMQMSLFEALHIKNPEIKFTDIEKMKIIKQSCAGLQYLHEKSIAHCDMKTQNVLIDYSPKKSIFIKLTDFGLSMMKNATDTSMSENRKNVKNMGTPTYASPENLRGESLNFESLKMADMYSLSLICYEVVFEDEPFYNMSLTQLMKQVGEQGVTPDIPNEKPIDDNLLDLITSCWNKDATLRPSALKFAEKLSSIACIYNEL</sequence>
<evidence type="ECO:0000256" key="4">
    <source>
        <dbReference type="SAM" id="MobiDB-lite"/>
    </source>
</evidence>
<organism evidence="6 7">
    <name type="scientific">Mytilus coruscus</name>
    <name type="common">Sea mussel</name>
    <dbReference type="NCBI Taxonomy" id="42192"/>
    <lineage>
        <taxon>Eukaryota</taxon>
        <taxon>Metazoa</taxon>
        <taxon>Spiralia</taxon>
        <taxon>Lophotrochozoa</taxon>
        <taxon>Mollusca</taxon>
        <taxon>Bivalvia</taxon>
        <taxon>Autobranchia</taxon>
        <taxon>Pteriomorphia</taxon>
        <taxon>Mytilida</taxon>
        <taxon>Mytiloidea</taxon>
        <taxon>Mytilidae</taxon>
        <taxon>Mytilinae</taxon>
        <taxon>Mytilus</taxon>
    </lineage>
</organism>
<dbReference type="PROSITE" id="PS00107">
    <property type="entry name" value="PROTEIN_KINASE_ATP"/>
    <property type="match status" value="1"/>
</dbReference>
<dbReference type="Pfam" id="PF00069">
    <property type="entry name" value="Pkinase"/>
    <property type="match status" value="1"/>
</dbReference>
<feature type="domain" description="Protein kinase" evidence="5">
    <location>
        <begin position="344"/>
        <end position="614"/>
    </location>
</feature>
<keyword evidence="1 3" id="KW-0547">Nucleotide-binding</keyword>
<reference evidence="6 7" key="1">
    <citation type="submission" date="2020-06" db="EMBL/GenBank/DDBJ databases">
        <authorList>
            <person name="Li R."/>
            <person name="Bekaert M."/>
        </authorList>
    </citation>
    <scope>NUCLEOTIDE SEQUENCE [LARGE SCALE GENOMIC DNA]</scope>
    <source>
        <strain evidence="7">wild</strain>
    </source>
</reference>
<feature type="compositionally biased region" description="Gly residues" evidence="4">
    <location>
        <begin position="1"/>
        <end position="22"/>
    </location>
</feature>
<feature type="compositionally biased region" description="Polar residues" evidence="4">
    <location>
        <begin position="32"/>
        <end position="43"/>
    </location>
</feature>
<dbReference type="PROSITE" id="PS00108">
    <property type="entry name" value="PROTEIN_KINASE_ST"/>
    <property type="match status" value="1"/>
</dbReference>
<dbReference type="PANTHER" id="PTHR44329">
    <property type="entry name" value="SERINE/THREONINE-PROTEIN KINASE TNNI3K-RELATED"/>
    <property type="match status" value="1"/>
</dbReference>
<dbReference type="AlphaFoldDB" id="A0A6J8D5Z8"/>
<dbReference type="GO" id="GO:0005524">
    <property type="term" value="F:ATP binding"/>
    <property type="evidence" value="ECO:0007669"/>
    <property type="project" value="UniProtKB-UniRule"/>
</dbReference>
<dbReference type="InterPro" id="IPR011009">
    <property type="entry name" value="Kinase-like_dom_sf"/>
</dbReference>
<dbReference type="EMBL" id="CACVKT020006772">
    <property type="protein sequence ID" value="CAC5403485.1"/>
    <property type="molecule type" value="Genomic_DNA"/>
</dbReference>
<gene>
    <name evidence="6" type="ORF">MCOR_37372</name>
</gene>
<evidence type="ECO:0000256" key="2">
    <source>
        <dbReference type="ARBA" id="ARBA00022840"/>
    </source>
</evidence>
<dbReference type="Gene3D" id="1.10.510.10">
    <property type="entry name" value="Transferase(Phosphotransferase) domain 1"/>
    <property type="match status" value="1"/>
</dbReference>
<dbReference type="Gene3D" id="3.30.200.20">
    <property type="entry name" value="Phosphorylase Kinase, domain 1"/>
    <property type="match status" value="1"/>
</dbReference>
<dbReference type="OrthoDB" id="4062651at2759"/>
<dbReference type="InterPro" id="IPR000719">
    <property type="entry name" value="Prot_kinase_dom"/>
</dbReference>
<dbReference type="SUPFAM" id="SSF56112">
    <property type="entry name" value="Protein kinase-like (PK-like)"/>
    <property type="match status" value="1"/>
</dbReference>
<protein>
    <recommendedName>
        <fullName evidence="5">Protein kinase domain-containing protein</fullName>
    </recommendedName>
</protein>
<proteinExistence type="predicted"/>
<evidence type="ECO:0000313" key="7">
    <source>
        <dbReference type="Proteomes" id="UP000507470"/>
    </source>
</evidence>
<keyword evidence="2 3" id="KW-0067">ATP-binding</keyword>